<evidence type="ECO:0000256" key="1">
    <source>
        <dbReference type="ARBA" id="ARBA00004651"/>
    </source>
</evidence>
<keyword evidence="3 6" id="KW-0812">Transmembrane</keyword>
<dbReference type="SMART" id="SM00450">
    <property type="entry name" value="RHOD"/>
    <property type="match status" value="1"/>
</dbReference>
<feature type="transmembrane region" description="Helical" evidence="6">
    <location>
        <begin position="72"/>
        <end position="97"/>
    </location>
</feature>
<evidence type="ECO:0000256" key="2">
    <source>
        <dbReference type="ARBA" id="ARBA00022475"/>
    </source>
</evidence>
<proteinExistence type="inferred from homology"/>
<comment type="caution">
    <text evidence="6">Lacks conserved residue(s) required for the propagation of feature annotation.</text>
</comment>
<dbReference type="Pfam" id="PF00581">
    <property type="entry name" value="Rhodanese"/>
    <property type="match status" value="1"/>
</dbReference>
<evidence type="ECO:0000256" key="3">
    <source>
        <dbReference type="ARBA" id="ARBA00022692"/>
    </source>
</evidence>
<dbReference type="InterPro" id="IPR036873">
    <property type="entry name" value="Rhodanese-like_dom_sf"/>
</dbReference>
<evidence type="ECO:0000256" key="5">
    <source>
        <dbReference type="ARBA" id="ARBA00023136"/>
    </source>
</evidence>
<dbReference type="InterPro" id="IPR001763">
    <property type="entry name" value="Rhodanese-like_dom"/>
</dbReference>
<evidence type="ECO:0000313" key="9">
    <source>
        <dbReference type="Proteomes" id="UP001305521"/>
    </source>
</evidence>
<dbReference type="Gene3D" id="3.40.250.10">
    <property type="entry name" value="Rhodanese-like domain"/>
    <property type="match status" value="1"/>
</dbReference>
<dbReference type="RefSeq" id="WP_318647138.1">
    <property type="nucleotide sequence ID" value="NZ_CP137852.1"/>
</dbReference>
<accession>A0ABZ0PC47</accession>
<sequence length="342" mass="34944">MTAAVSRWMLAAALATAGVVAFSLRDQFDLPALEAAVGGLGAWGALAFAALFATGTVLFLPGSIFGLAGGALFGPFWGTAVNLAGGTLGATLAFLVARHLAADWVARRAGGRLKQVIEGVEAEGWRFVALVRLVPAVPFNIANYALGLTRIPLGQYVLATAISMLPGTAAYAWLGHAGRSALAGGDEAAIRYGLLGLAALAAIALLPRLIRRVLTRPAAAVPEWTEPAALAEAIAGSDPPTVIDVRSPDEFTGPLGHIPGAINLPVDALVADPGLTGAARDRPTVLVCLTDRRSSRAAAILLGAGHQRLTVLRGGMKGWNAAGLPVGGTTVPAEATPREKRA</sequence>
<feature type="transmembrane region" description="Helical" evidence="6">
    <location>
        <begin position="35"/>
        <end position="60"/>
    </location>
</feature>
<reference evidence="8 9" key="1">
    <citation type="submission" date="2023-11" db="EMBL/GenBank/DDBJ databases">
        <title>Arctic aerobic anoxygenic photoheterotroph Sediminicoccus rosea KRV36 adapts its photosynthesis to long days of polar summer.</title>
        <authorList>
            <person name="Tomasch J."/>
            <person name="Kopejtka K."/>
            <person name="Bily T."/>
            <person name="Gardiner A.T."/>
            <person name="Gardian Z."/>
            <person name="Shivaramu S."/>
            <person name="Koblizek M."/>
            <person name="Engelhardt F."/>
            <person name="Kaftan D."/>
        </authorList>
    </citation>
    <scope>NUCLEOTIDE SEQUENCE [LARGE SCALE GENOMIC DNA]</scope>
    <source>
        <strain evidence="8 9">R-30</strain>
    </source>
</reference>
<dbReference type="EMBL" id="CP137852">
    <property type="protein sequence ID" value="WPB83162.1"/>
    <property type="molecule type" value="Genomic_DNA"/>
</dbReference>
<dbReference type="InterPro" id="IPR032816">
    <property type="entry name" value="VTT_dom"/>
</dbReference>
<organism evidence="8 9">
    <name type="scientific">Sediminicoccus rosea</name>
    <dbReference type="NCBI Taxonomy" id="1225128"/>
    <lineage>
        <taxon>Bacteria</taxon>
        <taxon>Pseudomonadati</taxon>
        <taxon>Pseudomonadota</taxon>
        <taxon>Alphaproteobacteria</taxon>
        <taxon>Acetobacterales</taxon>
        <taxon>Roseomonadaceae</taxon>
        <taxon>Sediminicoccus</taxon>
    </lineage>
</organism>
<dbReference type="PROSITE" id="PS50206">
    <property type="entry name" value="RHODANESE_3"/>
    <property type="match status" value="1"/>
</dbReference>
<evidence type="ECO:0000256" key="4">
    <source>
        <dbReference type="ARBA" id="ARBA00022989"/>
    </source>
</evidence>
<dbReference type="CDD" id="cd00158">
    <property type="entry name" value="RHOD"/>
    <property type="match status" value="1"/>
</dbReference>
<evidence type="ECO:0000259" key="7">
    <source>
        <dbReference type="PROSITE" id="PS50206"/>
    </source>
</evidence>
<evidence type="ECO:0000256" key="6">
    <source>
        <dbReference type="RuleBase" id="RU366058"/>
    </source>
</evidence>
<feature type="domain" description="Rhodanese" evidence="7">
    <location>
        <begin position="236"/>
        <end position="328"/>
    </location>
</feature>
<keyword evidence="5 6" id="KW-0472">Membrane</keyword>
<dbReference type="PANTHER" id="PTHR12677">
    <property type="entry name" value="GOLGI APPARATUS MEMBRANE PROTEIN TVP38-RELATED"/>
    <property type="match status" value="1"/>
</dbReference>
<dbReference type="PANTHER" id="PTHR12677:SF59">
    <property type="entry name" value="GOLGI APPARATUS MEMBRANE PROTEIN TVP38-RELATED"/>
    <property type="match status" value="1"/>
</dbReference>
<dbReference type="SUPFAM" id="SSF52821">
    <property type="entry name" value="Rhodanese/Cell cycle control phosphatase"/>
    <property type="match status" value="1"/>
</dbReference>
<keyword evidence="9" id="KW-1185">Reference proteome</keyword>
<name>A0ABZ0PC47_9PROT</name>
<comment type="similarity">
    <text evidence="6">Belongs to the TVP38/TMEM64 family.</text>
</comment>
<dbReference type="Proteomes" id="UP001305521">
    <property type="component" value="Chromosome"/>
</dbReference>
<comment type="subcellular location">
    <subcellularLocation>
        <location evidence="1 6">Cell membrane</location>
        <topology evidence="1 6">Multi-pass membrane protein</topology>
    </subcellularLocation>
</comment>
<dbReference type="Pfam" id="PF09335">
    <property type="entry name" value="VTT_dom"/>
    <property type="match status" value="1"/>
</dbReference>
<evidence type="ECO:0000313" key="8">
    <source>
        <dbReference type="EMBL" id="WPB83162.1"/>
    </source>
</evidence>
<protein>
    <recommendedName>
        <fullName evidence="6">TVP38/TMEM64 family membrane protein</fullName>
    </recommendedName>
</protein>
<dbReference type="InterPro" id="IPR015414">
    <property type="entry name" value="TMEM64"/>
</dbReference>
<feature type="transmembrane region" description="Helical" evidence="6">
    <location>
        <begin position="153"/>
        <end position="174"/>
    </location>
</feature>
<feature type="transmembrane region" description="Helical" evidence="6">
    <location>
        <begin position="189"/>
        <end position="206"/>
    </location>
</feature>
<gene>
    <name evidence="8" type="ORF">R9Z33_13710</name>
</gene>
<keyword evidence="4 6" id="KW-1133">Transmembrane helix</keyword>
<keyword evidence="2 6" id="KW-1003">Cell membrane</keyword>